<feature type="compositionally biased region" description="Basic and acidic residues" evidence="5">
    <location>
        <begin position="27"/>
        <end position="39"/>
    </location>
</feature>
<evidence type="ECO:0000313" key="6">
    <source>
        <dbReference type="EMBL" id="KAK1741195.1"/>
    </source>
</evidence>
<reference evidence="6" key="1">
    <citation type="submission" date="2023-06" db="EMBL/GenBank/DDBJ databases">
        <title>Survivors Of The Sea: Transcriptome response of Skeletonema marinoi to long-term dormancy.</title>
        <authorList>
            <person name="Pinder M.I.M."/>
            <person name="Kourtchenko O."/>
            <person name="Robertson E.K."/>
            <person name="Larsson T."/>
            <person name="Maumus F."/>
            <person name="Osuna-Cruz C.M."/>
            <person name="Vancaester E."/>
            <person name="Stenow R."/>
            <person name="Vandepoele K."/>
            <person name="Ploug H."/>
            <person name="Bruchert V."/>
            <person name="Godhe A."/>
            <person name="Topel M."/>
        </authorList>
    </citation>
    <scope>NUCLEOTIDE SEQUENCE</scope>
    <source>
        <strain evidence="6">R05AC</strain>
    </source>
</reference>
<evidence type="ECO:0000256" key="3">
    <source>
        <dbReference type="ARBA" id="ARBA00022552"/>
    </source>
</evidence>
<dbReference type="PANTHER" id="PTHR12838">
    <property type="entry name" value="U3 SMALL NUCLEOLAR RNA-ASSOCIATED PROTEIN 11"/>
    <property type="match status" value="1"/>
</dbReference>
<comment type="subcellular location">
    <subcellularLocation>
        <location evidence="1">Nucleus</location>
        <location evidence="1">Nucleolus</location>
    </subcellularLocation>
</comment>
<dbReference type="GO" id="GO:0032040">
    <property type="term" value="C:small-subunit processome"/>
    <property type="evidence" value="ECO:0007669"/>
    <property type="project" value="InterPro"/>
</dbReference>
<feature type="region of interest" description="Disordered" evidence="5">
    <location>
        <begin position="75"/>
        <end position="97"/>
    </location>
</feature>
<evidence type="ECO:0000256" key="5">
    <source>
        <dbReference type="SAM" id="MobiDB-lite"/>
    </source>
</evidence>
<feature type="compositionally biased region" description="Basic and acidic residues" evidence="5">
    <location>
        <begin position="140"/>
        <end position="157"/>
    </location>
</feature>
<comment type="caution">
    <text evidence="6">The sequence shown here is derived from an EMBL/GenBank/DDBJ whole genome shotgun (WGS) entry which is preliminary data.</text>
</comment>
<feature type="compositionally biased region" description="Acidic residues" evidence="5">
    <location>
        <begin position="238"/>
        <end position="253"/>
    </location>
</feature>
<dbReference type="EMBL" id="JATAAI010000014">
    <property type="protein sequence ID" value="KAK1741195.1"/>
    <property type="molecule type" value="Genomic_DNA"/>
</dbReference>
<name>A0AAD9DCZ5_9STRA</name>
<evidence type="ECO:0000313" key="7">
    <source>
        <dbReference type="Proteomes" id="UP001224775"/>
    </source>
</evidence>
<evidence type="ECO:0000256" key="4">
    <source>
        <dbReference type="ARBA" id="ARBA00023242"/>
    </source>
</evidence>
<dbReference type="Pfam" id="PF03998">
    <property type="entry name" value="Utp11"/>
    <property type="match status" value="2"/>
</dbReference>
<feature type="compositionally biased region" description="Basic and acidic residues" evidence="5">
    <location>
        <begin position="87"/>
        <end position="97"/>
    </location>
</feature>
<evidence type="ECO:0000256" key="2">
    <source>
        <dbReference type="ARBA" id="ARBA00008105"/>
    </source>
</evidence>
<dbReference type="AlphaFoldDB" id="A0AAD9DCZ5"/>
<accession>A0AAD9DCZ5</accession>
<dbReference type="PANTHER" id="PTHR12838:SF0">
    <property type="entry name" value="U3 SMALL NUCLEOLAR RNA-ASSOCIATED PROTEIN 11-RELATED"/>
    <property type="match status" value="1"/>
</dbReference>
<feature type="region of interest" description="Disordered" evidence="5">
    <location>
        <begin position="140"/>
        <end position="164"/>
    </location>
</feature>
<protein>
    <submittedName>
        <fullName evidence="6">U3 small nucleolar RNA-associated protein 11</fullName>
    </submittedName>
</protein>
<dbReference type="InterPro" id="IPR007144">
    <property type="entry name" value="SSU_processome_Utp11"/>
</dbReference>
<comment type="similarity">
    <text evidence="2">Belongs to the UTP11 family.</text>
</comment>
<dbReference type="Proteomes" id="UP001224775">
    <property type="component" value="Unassembled WGS sequence"/>
</dbReference>
<feature type="region of interest" description="Disordered" evidence="5">
    <location>
        <begin position="238"/>
        <end position="257"/>
    </location>
</feature>
<keyword evidence="7" id="KW-1185">Reference proteome</keyword>
<dbReference type="GO" id="GO:0006364">
    <property type="term" value="P:rRNA processing"/>
    <property type="evidence" value="ECO:0007669"/>
    <property type="project" value="UniProtKB-KW"/>
</dbReference>
<organism evidence="6 7">
    <name type="scientific">Skeletonema marinoi</name>
    <dbReference type="NCBI Taxonomy" id="267567"/>
    <lineage>
        <taxon>Eukaryota</taxon>
        <taxon>Sar</taxon>
        <taxon>Stramenopiles</taxon>
        <taxon>Ochrophyta</taxon>
        <taxon>Bacillariophyta</taxon>
        <taxon>Coscinodiscophyceae</taxon>
        <taxon>Thalassiosirophycidae</taxon>
        <taxon>Thalassiosirales</taxon>
        <taxon>Skeletonemataceae</taxon>
        <taxon>Skeletonema</taxon>
        <taxon>Skeletonema marinoi-dohrnii complex</taxon>
    </lineage>
</organism>
<proteinExistence type="inferred from homology"/>
<keyword evidence="4" id="KW-0539">Nucleus</keyword>
<keyword evidence="3" id="KW-0698">rRNA processing</keyword>
<sequence length="342" mass="40082">MSSLRNAVKRITHKERSQPQSRSHLGLLEKKGDYRQRSRDYHRKQDRLKSMRDKIANKNPDEFYFGMHNSRVDNYGLRKGGSSGRHVKTDEARQKELEEKGLGADAVRIMKDQDLAYVRMQRVMDGKKVERLQSSLHYLEGNHRQYNRDDNDGHVDNSEDDEEESGALLKMVAKKRKHTVFVDGGQSAVDNFDAARHFDTIPELVGRSFNRPRVKELEREAMRRLGGTVAVRDADDDYYYDDDEDEDDNFDEEGNPKQVQLTEKQLVKQERNQMKLEKRIAKSRSAAYSEMELRNERMKKLQNAEAHLIVEKQTRMKGRKRKIAGKEDGKPAVYKWRRKRAK</sequence>
<feature type="region of interest" description="Disordered" evidence="5">
    <location>
        <begin position="1"/>
        <end position="53"/>
    </location>
</feature>
<gene>
    <name evidence="6" type="ORF">QTG54_008447</name>
</gene>
<feature type="region of interest" description="Disordered" evidence="5">
    <location>
        <begin position="315"/>
        <end position="342"/>
    </location>
</feature>
<evidence type="ECO:0000256" key="1">
    <source>
        <dbReference type="ARBA" id="ARBA00004604"/>
    </source>
</evidence>